<protein>
    <recommendedName>
        <fullName evidence="4">DUF551 domain-containing protein</fullName>
    </recommendedName>
</protein>
<dbReference type="RefSeq" id="WP_176608606.1">
    <property type="nucleotide sequence ID" value="NZ_CP056117.1"/>
</dbReference>
<evidence type="ECO:0008006" key="4">
    <source>
        <dbReference type="Google" id="ProtNLM"/>
    </source>
</evidence>
<proteinExistence type="predicted"/>
<organism evidence="1 3">
    <name type="scientific">Enterobacter cloacae</name>
    <dbReference type="NCBI Taxonomy" id="550"/>
    <lineage>
        <taxon>Bacteria</taxon>
        <taxon>Pseudomonadati</taxon>
        <taxon>Pseudomonadota</taxon>
        <taxon>Gammaproteobacteria</taxon>
        <taxon>Enterobacterales</taxon>
        <taxon>Enterobacteriaceae</taxon>
        <taxon>Enterobacter</taxon>
        <taxon>Enterobacter cloacae complex</taxon>
    </lineage>
</organism>
<sequence>MITLTKEWLLKTITELEEERDSMPGVVNVDAAMALAAMKLALASLEAEHAGFILKHKVTGKFGSWLHSKADWFRSDEYEVMSAYTAPPAPVSVPLAIHDEDFEKALSVLNDTLDDCGDSERGLLLALDKAGIEVRTDACRATMLQGAENAESPTGNSPVIPDGWVAVPVEPTEDMIVNGFESEPDESFSDEKEWEAYEAMSGCQQAAHRAKLCWAAMLSAAPKI</sequence>
<evidence type="ECO:0000313" key="2">
    <source>
        <dbReference type="EMBL" id="QKZ96208.1"/>
    </source>
</evidence>
<dbReference type="EMBL" id="CP056117">
    <property type="protein sequence ID" value="QKZ96204.1"/>
    <property type="molecule type" value="Genomic_DNA"/>
</dbReference>
<dbReference type="EMBL" id="CP056117">
    <property type="protein sequence ID" value="QKZ96208.1"/>
    <property type="molecule type" value="Genomic_DNA"/>
</dbReference>
<dbReference type="AlphaFoldDB" id="A0A7H8U9K6"/>
<name>A0A7H8U9K6_ENTCL</name>
<accession>A0A7H8U9K6</accession>
<gene>
    <name evidence="1" type="ORF">HWQ14_00005</name>
    <name evidence="2" type="ORF">HWQ14_22905</name>
</gene>
<dbReference type="Proteomes" id="UP000509421">
    <property type="component" value="Chromosome"/>
</dbReference>
<evidence type="ECO:0000313" key="3">
    <source>
        <dbReference type="Proteomes" id="UP000509421"/>
    </source>
</evidence>
<evidence type="ECO:0000313" key="1">
    <source>
        <dbReference type="EMBL" id="QKZ96204.1"/>
    </source>
</evidence>
<reference evidence="1 3" key="1">
    <citation type="submission" date="2020-06" db="EMBL/GenBank/DDBJ databases">
        <title>Long-read sequencing of DSM26481-BlokeschLab.</title>
        <authorList>
            <person name="Blokesch M."/>
        </authorList>
    </citation>
    <scope>NUCLEOTIDE SEQUENCE [LARGE SCALE GENOMIC DNA]</scope>
    <source>
        <strain evidence="1 3">DSM 26481</strain>
    </source>
</reference>